<evidence type="ECO:0000256" key="2">
    <source>
        <dbReference type="PROSITE-ProRule" id="PRU00169"/>
    </source>
</evidence>
<dbReference type="PANTHER" id="PTHR44591:SF3">
    <property type="entry name" value="RESPONSE REGULATORY DOMAIN-CONTAINING PROTEIN"/>
    <property type="match status" value="1"/>
</dbReference>
<dbReference type="RefSeq" id="WP_260749231.1">
    <property type="nucleotide sequence ID" value="NZ_CP092109.1"/>
</dbReference>
<dbReference type="SMART" id="SM00448">
    <property type="entry name" value="REC"/>
    <property type="match status" value="1"/>
</dbReference>
<dbReference type="Gene3D" id="3.40.50.2300">
    <property type="match status" value="1"/>
</dbReference>
<keyword evidence="1 2" id="KW-0597">Phosphoprotein</keyword>
<reference evidence="4" key="1">
    <citation type="journal article" date="2022" name="Environ. Microbiol.">
        <title>Geoalkalibacter halelectricus SAP #1 sp. nov. possessing extracellular electron transfer and mineral#reducing capabilities from a haloalkaline environment.</title>
        <authorList>
            <person name="Yadav S."/>
            <person name="Singh R."/>
            <person name="Sundharam S.S."/>
            <person name="Chaudhary S."/>
            <person name="Krishnamurthi S."/>
            <person name="Patil S.A."/>
        </authorList>
    </citation>
    <scope>NUCLEOTIDE SEQUENCE</scope>
    <source>
        <strain evidence="4">SAP-1</strain>
    </source>
</reference>
<dbReference type="SUPFAM" id="SSF52172">
    <property type="entry name" value="CheY-like"/>
    <property type="match status" value="1"/>
</dbReference>
<dbReference type="InterPro" id="IPR001789">
    <property type="entry name" value="Sig_transdc_resp-reg_receiver"/>
</dbReference>
<evidence type="ECO:0000256" key="1">
    <source>
        <dbReference type="ARBA" id="ARBA00022553"/>
    </source>
</evidence>
<dbReference type="InterPro" id="IPR011006">
    <property type="entry name" value="CheY-like_superfamily"/>
</dbReference>
<feature type="domain" description="Response regulatory" evidence="3">
    <location>
        <begin position="3"/>
        <end position="120"/>
    </location>
</feature>
<evidence type="ECO:0000313" key="4">
    <source>
        <dbReference type="EMBL" id="UWZ80864.1"/>
    </source>
</evidence>
<dbReference type="InterPro" id="IPR050595">
    <property type="entry name" value="Bact_response_regulator"/>
</dbReference>
<accession>A0ABY5ZQT1</accession>
<evidence type="ECO:0000313" key="5">
    <source>
        <dbReference type="Proteomes" id="UP001060414"/>
    </source>
</evidence>
<proteinExistence type="predicted"/>
<organism evidence="4 5">
    <name type="scientific">Geoalkalibacter halelectricus</name>
    <dbReference type="NCBI Taxonomy" id="2847045"/>
    <lineage>
        <taxon>Bacteria</taxon>
        <taxon>Pseudomonadati</taxon>
        <taxon>Thermodesulfobacteriota</taxon>
        <taxon>Desulfuromonadia</taxon>
        <taxon>Desulfuromonadales</taxon>
        <taxon>Geoalkalibacteraceae</taxon>
        <taxon>Geoalkalibacter</taxon>
    </lineage>
</organism>
<name>A0ABY5ZQT1_9BACT</name>
<feature type="modified residue" description="4-aspartylphosphate" evidence="2">
    <location>
        <position position="52"/>
    </location>
</feature>
<dbReference type="PROSITE" id="PS50110">
    <property type="entry name" value="RESPONSE_REGULATORY"/>
    <property type="match status" value="1"/>
</dbReference>
<dbReference type="Pfam" id="PF00072">
    <property type="entry name" value="Response_reg"/>
    <property type="match status" value="1"/>
</dbReference>
<evidence type="ECO:0000259" key="3">
    <source>
        <dbReference type="PROSITE" id="PS50110"/>
    </source>
</evidence>
<keyword evidence="5" id="KW-1185">Reference proteome</keyword>
<dbReference type="EMBL" id="CP092109">
    <property type="protein sequence ID" value="UWZ80864.1"/>
    <property type="molecule type" value="Genomic_DNA"/>
</dbReference>
<protein>
    <submittedName>
        <fullName evidence="4">Response regulator</fullName>
    </submittedName>
</protein>
<sequence>MKKILIVDDQLAVRRLVEMTLETRGLHVLQADSGEAGIAAARVGRPDLIIMDIMMPGGMDGFEAVRELRSHPETQSCPIIILTANDQKPERAKAFACGAEDYLAKPFKLRDLLDKVERVLADASSPGS</sequence>
<dbReference type="Proteomes" id="UP001060414">
    <property type="component" value="Chromosome"/>
</dbReference>
<dbReference type="PANTHER" id="PTHR44591">
    <property type="entry name" value="STRESS RESPONSE REGULATOR PROTEIN 1"/>
    <property type="match status" value="1"/>
</dbReference>
<gene>
    <name evidence="4" type="ORF">L9S41_05535</name>
</gene>